<organism evidence="7 8">
    <name type="scientific">Dokdonella koreensis DS-123</name>
    <dbReference type="NCBI Taxonomy" id="1300342"/>
    <lineage>
        <taxon>Bacteria</taxon>
        <taxon>Pseudomonadati</taxon>
        <taxon>Pseudomonadota</taxon>
        <taxon>Gammaproteobacteria</taxon>
        <taxon>Lysobacterales</taxon>
        <taxon>Rhodanobacteraceae</taxon>
        <taxon>Dokdonella</taxon>
    </lineage>
</organism>
<dbReference type="Pfam" id="PF04932">
    <property type="entry name" value="Wzy_C"/>
    <property type="match status" value="1"/>
</dbReference>
<feature type="transmembrane region" description="Helical" evidence="5">
    <location>
        <begin position="186"/>
        <end position="215"/>
    </location>
</feature>
<dbReference type="STRING" id="1300342.I596_1043"/>
<dbReference type="RefSeq" id="WP_150132017.1">
    <property type="nucleotide sequence ID" value="NZ_CP015249.1"/>
</dbReference>
<dbReference type="Proteomes" id="UP000076830">
    <property type="component" value="Chromosome"/>
</dbReference>
<feature type="transmembrane region" description="Helical" evidence="5">
    <location>
        <begin position="221"/>
        <end position="243"/>
    </location>
</feature>
<dbReference type="KEGG" id="dko:I596_1043"/>
<proteinExistence type="predicted"/>
<reference evidence="7 8" key="1">
    <citation type="submission" date="2016-04" db="EMBL/GenBank/DDBJ databases">
        <title>Complete genome sequence of Dokdonella koreensis DS-123T.</title>
        <authorList>
            <person name="Kim J.F."/>
            <person name="Lee H."/>
            <person name="Kwak M.-J."/>
        </authorList>
    </citation>
    <scope>NUCLEOTIDE SEQUENCE [LARGE SCALE GENOMIC DNA]</scope>
    <source>
        <strain evidence="7 8">DS-123</strain>
    </source>
</reference>
<evidence type="ECO:0000256" key="2">
    <source>
        <dbReference type="ARBA" id="ARBA00022692"/>
    </source>
</evidence>
<keyword evidence="8" id="KW-1185">Reference proteome</keyword>
<feature type="domain" description="O-antigen ligase-related" evidence="6">
    <location>
        <begin position="187"/>
        <end position="344"/>
    </location>
</feature>
<keyword evidence="4 5" id="KW-0472">Membrane</keyword>
<evidence type="ECO:0000256" key="4">
    <source>
        <dbReference type="ARBA" id="ARBA00023136"/>
    </source>
</evidence>
<keyword evidence="3 5" id="KW-1133">Transmembrane helix</keyword>
<protein>
    <submittedName>
        <fullName evidence="7">Lipid A core-O-antigen ligase-like protein</fullName>
    </submittedName>
</protein>
<feature type="transmembrane region" description="Helical" evidence="5">
    <location>
        <begin position="117"/>
        <end position="137"/>
    </location>
</feature>
<feature type="transmembrane region" description="Helical" evidence="5">
    <location>
        <begin position="12"/>
        <end position="45"/>
    </location>
</feature>
<keyword evidence="7" id="KW-0436">Ligase</keyword>
<dbReference type="PANTHER" id="PTHR37422:SF21">
    <property type="entry name" value="EXOQ-LIKE PROTEIN"/>
    <property type="match status" value="1"/>
</dbReference>
<name>A0A160DTW8_9GAMM</name>
<dbReference type="InterPro" id="IPR051533">
    <property type="entry name" value="WaaL-like"/>
</dbReference>
<feature type="transmembrane region" description="Helical" evidence="5">
    <location>
        <begin position="157"/>
        <end position="174"/>
    </location>
</feature>
<sequence length="417" mass="43970">MTGAQAGGRFPWAALCVIAVLVLLPVGRLAELPLAIGAATALLLAARGRLPLHQPGLPLALALFAAYGLAALLSAAAAVQPDKTWSTIASVLRFGPFAAFTVWALRRPGDLRATGLATAAIVLLWLIDAWVQILTGHGVAGMAEAERITGIFGADNVKFGPVLATLSPFVLLAARDRFGRGGLAVAMTLVLVPVLMAGSRSAWIAYAVVCGALAWRETRRWPAFLALGAAAVALVAGAVLVLWQVSDRFDARADRSLRALEGTAHAIDEASAGRLAIWRTALAMSADHPWTGVGVRGFRHAYPHYAAGDDRFVDRETGTGAAHAHQIVLELLSETGATGLLLWLAGSFVALRAWHRAAPPARHRALAPGLALLAMVFPLNSHLAFYSAWWGLLFWWLIALYAAALGSGEDDAARPDP</sequence>
<evidence type="ECO:0000256" key="1">
    <source>
        <dbReference type="ARBA" id="ARBA00004141"/>
    </source>
</evidence>
<feature type="transmembrane region" description="Helical" evidence="5">
    <location>
        <begin position="57"/>
        <end position="79"/>
    </location>
</feature>
<dbReference type="InterPro" id="IPR007016">
    <property type="entry name" value="O-antigen_ligase-rel_domated"/>
</dbReference>
<comment type="subcellular location">
    <subcellularLocation>
        <location evidence="1">Membrane</location>
        <topology evidence="1">Multi-pass membrane protein</topology>
    </subcellularLocation>
</comment>
<accession>A0A160DTW8</accession>
<evidence type="ECO:0000259" key="6">
    <source>
        <dbReference type="Pfam" id="PF04932"/>
    </source>
</evidence>
<dbReference type="PANTHER" id="PTHR37422">
    <property type="entry name" value="TEICHURONIC ACID BIOSYNTHESIS PROTEIN TUAE"/>
    <property type="match status" value="1"/>
</dbReference>
<evidence type="ECO:0000313" key="7">
    <source>
        <dbReference type="EMBL" id="ANB17073.1"/>
    </source>
</evidence>
<keyword evidence="2 5" id="KW-0812">Transmembrane</keyword>
<gene>
    <name evidence="7" type="ORF">I596_1043</name>
</gene>
<dbReference type="GO" id="GO:0016020">
    <property type="term" value="C:membrane"/>
    <property type="evidence" value="ECO:0007669"/>
    <property type="project" value="UniProtKB-SubCell"/>
</dbReference>
<feature type="transmembrane region" description="Helical" evidence="5">
    <location>
        <begin position="85"/>
        <end position="105"/>
    </location>
</feature>
<dbReference type="OrthoDB" id="8554812at2"/>
<feature type="transmembrane region" description="Helical" evidence="5">
    <location>
        <begin position="389"/>
        <end position="408"/>
    </location>
</feature>
<evidence type="ECO:0000313" key="8">
    <source>
        <dbReference type="Proteomes" id="UP000076830"/>
    </source>
</evidence>
<evidence type="ECO:0000256" key="3">
    <source>
        <dbReference type="ARBA" id="ARBA00022989"/>
    </source>
</evidence>
<evidence type="ECO:0000256" key="5">
    <source>
        <dbReference type="SAM" id="Phobius"/>
    </source>
</evidence>
<dbReference type="EMBL" id="CP015249">
    <property type="protein sequence ID" value="ANB17073.1"/>
    <property type="molecule type" value="Genomic_DNA"/>
</dbReference>
<dbReference type="AlphaFoldDB" id="A0A160DTW8"/>
<dbReference type="PATRIC" id="fig|1300342.3.peg.1019"/>
<dbReference type="GO" id="GO:0016874">
    <property type="term" value="F:ligase activity"/>
    <property type="evidence" value="ECO:0007669"/>
    <property type="project" value="UniProtKB-KW"/>
</dbReference>